<dbReference type="PROSITE" id="PS51443">
    <property type="entry name" value="PCS"/>
    <property type="match status" value="1"/>
</dbReference>
<evidence type="ECO:0000256" key="5">
    <source>
        <dbReference type="ARBA" id="ARBA00023315"/>
    </source>
</evidence>
<dbReference type="Pfam" id="PF09328">
    <property type="entry name" value="Phytochelatin_C"/>
    <property type="match status" value="1"/>
</dbReference>
<dbReference type="InterPro" id="IPR007719">
    <property type="entry name" value="PCS_N"/>
</dbReference>
<dbReference type="Proteomes" id="UP001633002">
    <property type="component" value="Unassembled WGS sequence"/>
</dbReference>
<dbReference type="InterPro" id="IPR038156">
    <property type="entry name" value="PCS_N_sf"/>
</dbReference>
<keyword evidence="4" id="KW-0479">Metal-binding</keyword>
<evidence type="ECO:0000313" key="8">
    <source>
        <dbReference type="Proteomes" id="UP001633002"/>
    </source>
</evidence>
<evidence type="ECO:0000256" key="3">
    <source>
        <dbReference type="ARBA" id="ARBA00022679"/>
    </source>
</evidence>
<evidence type="ECO:0000256" key="1">
    <source>
        <dbReference type="ARBA" id="ARBA00012468"/>
    </source>
</evidence>
<dbReference type="SUPFAM" id="SSF54001">
    <property type="entry name" value="Cysteine proteinases"/>
    <property type="match status" value="1"/>
</dbReference>
<feature type="domain" description="Peptidase C83" evidence="6">
    <location>
        <begin position="1"/>
        <end position="240"/>
    </location>
</feature>
<dbReference type="InterPro" id="IPR015407">
    <property type="entry name" value="Phytochelatin_synthase_C"/>
</dbReference>
<keyword evidence="8" id="KW-1185">Reference proteome</keyword>
<dbReference type="PANTHER" id="PTHR33447:SF2">
    <property type="entry name" value="GLUTATHIONE GAMMA-GLUTAMYLCYSTEINYLTRANSFERASE"/>
    <property type="match status" value="1"/>
</dbReference>
<protein>
    <recommendedName>
        <fullName evidence="1">glutathione gamma-glutamylcysteinyltransferase</fullName>
        <ecNumber evidence="1">2.3.2.15</ecNumber>
    </recommendedName>
</protein>
<comment type="caution">
    <text evidence="7">The sequence shown here is derived from an EMBL/GenBank/DDBJ whole genome shotgun (WGS) entry which is preliminary data.</text>
</comment>
<dbReference type="EC" id="2.3.2.15" evidence="1"/>
<evidence type="ECO:0000313" key="7">
    <source>
        <dbReference type="EMBL" id="KAL3680692.1"/>
    </source>
</evidence>
<dbReference type="GO" id="GO:0016756">
    <property type="term" value="F:glutathione gamma-glutamylcysteinyltransferase activity"/>
    <property type="evidence" value="ECO:0007669"/>
    <property type="project" value="UniProtKB-EC"/>
</dbReference>
<keyword evidence="5" id="KW-0012">Acyltransferase</keyword>
<dbReference type="GO" id="GO:0046872">
    <property type="term" value="F:metal ion binding"/>
    <property type="evidence" value="ECO:0007669"/>
    <property type="project" value="UniProtKB-KW"/>
</dbReference>
<dbReference type="Pfam" id="PF05023">
    <property type="entry name" value="Phytochelatin"/>
    <property type="match status" value="2"/>
</dbReference>
<proteinExistence type="predicted"/>
<dbReference type="EMBL" id="JBJQOH010000007">
    <property type="protein sequence ID" value="KAL3680692.1"/>
    <property type="molecule type" value="Genomic_DNA"/>
</dbReference>
<organism evidence="7 8">
    <name type="scientific">Riccia sorocarpa</name>
    <dbReference type="NCBI Taxonomy" id="122646"/>
    <lineage>
        <taxon>Eukaryota</taxon>
        <taxon>Viridiplantae</taxon>
        <taxon>Streptophyta</taxon>
        <taxon>Embryophyta</taxon>
        <taxon>Marchantiophyta</taxon>
        <taxon>Marchantiopsida</taxon>
        <taxon>Marchantiidae</taxon>
        <taxon>Marchantiales</taxon>
        <taxon>Ricciaceae</taxon>
        <taxon>Riccia</taxon>
    </lineage>
</organism>
<evidence type="ECO:0000256" key="4">
    <source>
        <dbReference type="ARBA" id="ARBA00022723"/>
    </source>
</evidence>
<dbReference type="Gene3D" id="3.90.70.30">
    <property type="entry name" value="Phytochelatin synthase, N-terminal domain"/>
    <property type="match status" value="1"/>
</dbReference>
<reference evidence="7 8" key="1">
    <citation type="submission" date="2024-09" db="EMBL/GenBank/DDBJ databases">
        <title>Chromosome-scale assembly of Riccia sorocarpa.</title>
        <authorList>
            <person name="Paukszto L."/>
        </authorList>
    </citation>
    <scope>NUCLEOTIDE SEQUENCE [LARGE SCALE GENOMIC DNA]</scope>
    <source>
        <strain evidence="7">LP-2024</strain>
        <tissue evidence="7">Aerial parts of the thallus</tissue>
    </source>
</reference>
<dbReference type="InterPro" id="IPR040409">
    <property type="entry name" value="PCS-like"/>
</dbReference>
<dbReference type="AlphaFoldDB" id="A0ABD3GR95"/>
<keyword evidence="2" id="KW-0104">Cadmium</keyword>
<dbReference type="PANTHER" id="PTHR33447">
    <property type="entry name" value="GLUTATHIONE GAMMA-GLUTAMYLCYSTEINYLTRANSFERASE"/>
    <property type="match status" value="1"/>
</dbReference>
<evidence type="ECO:0000259" key="6">
    <source>
        <dbReference type="PROSITE" id="PS51443"/>
    </source>
</evidence>
<sequence>MAIAGFYRRSLPSPPAIEFASPEGKEIFQEALKDGTMEGFFQLIAYFQTQAEPAFCALASLSVVLNALSIDPGKTWKGPWRWFDESMLECCEPLEIVKERGMTFAKVACAGACAGAAVHALRANASSLEEFRQNLILCSKSESQHMIVSYTRTAFQQKNVYREQILRLCFPTFLKQTGTGHFSPIGGYHTGRDLALILDVARFKYPPHWVPVSLLWEAIKSIDPDTGNYRGYMMLTKRDRPPSILYTLSCKDEIWRSISCYLIEDVPRILNDADINSVQDVVSIVLGLLPGKPEKFTSFVKWIAEVRRADNVAANGASEADENLNAKVKVMSQLRGTELYKIVFDWLSVSCVGCDCKLPSISGEDLPLFVRNACCHGAAVMSGMLYGSSGCCTNASVAMRVTNTGKETLVISGSIETVDGLRNHIDVLVPTSRCYGCGSGPNDADTCRPLHPSTGDLLTVLLFALPAETWKSVRNLQVQEKLIDVATCASLPQLLKLEMENLQEQLKLVHSWCLETDRPQSSEQPKATAISSTFISEACGKILKL</sequence>
<keyword evidence="3" id="KW-0808">Transferase</keyword>
<name>A0ABD3GR95_9MARC</name>
<evidence type="ECO:0000256" key="2">
    <source>
        <dbReference type="ARBA" id="ARBA00022539"/>
    </source>
</evidence>
<dbReference type="InterPro" id="IPR038765">
    <property type="entry name" value="Papain-like_cys_pep_sf"/>
</dbReference>
<accession>A0ABD3GR95</accession>
<gene>
    <name evidence="7" type="ORF">R1sor_023648</name>
</gene>